<reference evidence="5 7" key="1">
    <citation type="submission" date="2019-04" db="EMBL/GenBank/DDBJ databases">
        <title>An improved genome assembly and genetic linkage map for asparagus bean, Vigna unguiculata ssp. sesquipedialis.</title>
        <authorList>
            <person name="Xia Q."/>
            <person name="Zhang R."/>
            <person name="Dong Y."/>
        </authorList>
    </citation>
    <scope>NUCLEOTIDE SEQUENCE [LARGE SCALE GENOMIC DNA]</scope>
    <source>
        <tissue evidence="5">Leaf</tissue>
    </source>
</reference>
<feature type="signal peptide" evidence="4">
    <location>
        <begin position="1"/>
        <end position="23"/>
    </location>
</feature>
<organism evidence="5 7">
    <name type="scientific">Vigna unguiculata</name>
    <name type="common">Cowpea</name>
    <dbReference type="NCBI Taxonomy" id="3917"/>
    <lineage>
        <taxon>Eukaryota</taxon>
        <taxon>Viridiplantae</taxon>
        <taxon>Streptophyta</taxon>
        <taxon>Embryophyta</taxon>
        <taxon>Tracheophyta</taxon>
        <taxon>Spermatophyta</taxon>
        <taxon>Magnoliopsida</taxon>
        <taxon>eudicotyledons</taxon>
        <taxon>Gunneridae</taxon>
        <taxon>Pentapetalae</taxon>
        <taxon>rosids</taxon>
        <taxon>fabids</taxon>
        <taxon>Fabales</taxon>
        <taxon>Fabaceae</taxon>
        <taxon>Papilionoideae</taxon>
        <taxon>50 kb inversion clade</taxon>
        <taxon>NPAAA clade</taxon>
        <taxon>indigoferoid/millettioid clade</taxon>
        <taxon>Phaseoleae</taxon>
        <taxon>Vigna</taxon>
    </lineage>
</organism>
<evidence type="ECO:0000313" key="7">
    <source>
        <dbReference type="Proteomes" id="UP000501690"/>
    </source>
</evidence>
<dbReference type="EMBL" id="CP039349">
    <property type="protein sequence ID" value="QCD95070.1"/>
    <property type="molecule type" value="Genomic_DNA"/>
</dbReference>
<dbReference type="PANTHER" id="PTHR33107">
    <property type="entry name" value="KUNITZ TRYPSIN INHIBITOR 2"/>
    <property type="match status" value="1"/>
</dbReference>
<accession>A0A4D6KZP1</accession>
<keyword evidence="7" id="KW-1185">Reference proteome</keyword>
<keyword evidence="1" id="KW-0646">Protease inhibitor</keyword>
<sequence length="203" mass="22067">MKPTLVVALSFIAFLTNLPLTFSVDQVRDIRGNGVFPGLKYNIFPAFGSKNSGGGLKLAETGLSNCPLTLMQNPSRQAHNLTMRMIIPGISTGIIFTGTRIVIKVIDTPPPCAASPDWLVYLDPETNKAGLGIGGPEGHPGQTIFNGTFHIEESDHGYRFVFCVDGLQACSDVGLLDPRKGEDGRRLNLTRTEPFEFEFIETV</sequence>
<dbReference type="InterPro" id="IPR011065">
    <property type="entry name" value="Kunitz_inhibitor_STI-like_sf"/>
</dbReference>
<gene>
    <name evidence="5" type="ORF">DEO72_LG2g28</name>
    <name evidence="6" type="ORF">DEO72_LG5g3163</name>
</gene>
<evidence type="ECO:0000313" key="6">
    <source>
        <dbReference type="EMBL" id="QCD95070.1"/>
    </source>
</evidence>
<proteinExistence type="predicted"/>
<name>A0A4D6KZP1_VIGUN</name>
<keyword evidence="2" id="KW-0722">Serine protease inhibitor</keyword>
<dbReference type="SUPFAM" id="SSF50386">
    <property type="entry name" value="STI-like"/>
    <property type="match status" value="1"/>
</dbReference>
<evidence type="ECO:0000256" key="1">
    <source>
        <dbReference type="ARBA" id="ARBA00022690"/>
    </source>
</evidence>
<dbReference type="PANTHER" id="PTHR33107:SF21">
    <property type="entry name" value="KUNITZ FAMILY TRYPSIN AND PROTEASE INHIBITOR PROTEIN"/>
    <property type="match status" value="1"/>
</dbReference>
<dbReference type="Proteomes" id="UP000501690">
    <property type="component" value="Linkage Group LG2"/>
</dbReference>
<evidence type="ECO:0000256" key="3">
    <source>
        <dbReference type="ARBA" id="ARBA00023157"/>
    </source>
</evidence>
<dbReference type="AlphaFoldDB" id="A0A4D6KZP1"/>
<evidence type="ECO:0000256" key="4">
    <source>
        <dbReference type="SAM" id="SignalP"/>
    </source>
</evidence>
<dbReference type="Gene3D" id="2.80.10.50">
    <property type="match status" value="1"/>
</dbReference>
<protein>
    <submittedName>
        <fullName evidence="5">Kunitz inhibitor ST1-like</fullName>
    </submittedName>
</protein>
<dbReference type="Proteomes" id="UP000501690">
    <property type="component" value="Linkage Group LG5"/>
</dbReference>
<dbReference type="GO" id="GO:0004867">
    <property type="term" value="F:serine-type endopeptidase inhibitor activity"/>
    <property type="evidence" value="ECO:0007669"/>
    <property type="project" value="UniProtKB-KW"/>
</dbReference>
<dbReference type="EMBL" id="CP039346">
    <property type="protein sequence ID" value="QCD79714.1"/>
    <property type="molecule type" value="Genomic_DNA"/>
</dbReference>
<dbReference type="CDD" id="cd23377">
    <property type="entry name" value="beta-trefoil_STI_MP4-like"/>
    <property type="match status" value="1"/>
</dbReference>
<dbReference type="SMART" id="SM00452">
    <property type="entry name" value="STI"/>
    <property type="match status" value="1"/>
</dbReference>
<evidence type="ECO:0000313" key="5">
    <source>
        <dbReference type="EMBL" id="QCD79714.1"/>
    </source>
</evidence>
<dbReference type="InterPro" id="IPR002160">
    <property type="entry name" value="Prot_inh_Kunz-lg"/>
</dbReference>
<dbReference type="Gramene" id="Vigun04g168900.1.v1.2">
    <property type="protein sequence ID" value="Vigun04g168900.1.v1.2"/>
    <property type="gene ID" value="Vigun04g168900.v1.2"/>
</dbReference>
<evidence type="ECO:0000256" key="2">
    <source>
        <dbReference type="ARBA" id="ARBA00022900"/>
    </source>
</evidence>
<keyword evidence="3" id="KW-1015">Disulfide bond</keyword>
<keyword evidence="4" id="KW-0732">Signal</keyword>
<dbReference type="Pfam" id="PF00197">
    <property type="entry name" value="Kunitz_legume"/>
    <property type="match status" value="1"/>
</dbReference>
<feature type="chain" id="PRO_5044606108" evidence="4">
    <location>
        <begin position="24"/>
        <end position="203"/>
    </location>
</feature>